<dbReference type="AlphaFoldDB" id="A0A7Y0Q647"/>
<evidence type="ECO:0000256" key="9">
    <source>
        <dbReference type="ARBA" id="ARBA00023136"/>
    </source>
</evidence>
<comment type="subcellular location">
    <subcellularLocation>
        <location evidence="1">Cell inner membrane</location>
    </subcellularLocation>
</comment>
<evidence type="ECO:0000256" key="2">
    <source>
        <dbReference type="ARBA" id="ARBA00007208"/>
    </source>
</evidence>
<keyword evidence="6" id="KW-0997">Cell inner membrane</keyword>
<evidence type="ECO:0000256" key="5">
    <source>
        <dbReference type="ARBA" id="ARBA00022475"/>
    </source>
</evidence>
<proteinExistence type="inferred from homology"/>
<dbReference type="RefSeq" id="WP_169073732.1">
    <property type="nucleotide sequence ID" value="NZ_JABBXH010000001.1"/>
</dbReference>
<gene>
    <name evidence="11" type="ORF">HII17_02505</name>
</gene>
<sequence length="247" mass="26627">MKSKLALAGVLVFLYLFFVVALIPANVAVGWFSLPKALKLGEVKGSVWQSEVSSLSFNQFDVQNITASVNPWSLLLLSPSADITFGERLMSGPQGKAYVTLTANELMLSDTTINIAAGEIVPFIPLPIPVEAFGGVVLDIKQLSITSNECIHASGTIHWRRSAVMALEQNIEFGDLKASIRCQNKMLALEIDPKNRLGLTYTALLSLGGKVSGQGYLKPGSDFPTALKQALPFLGNADAQGRYPLKF</sequence>
<evidence type="ECO:0000256" key="10">
    <source>
        <dbReference type="ARBA" id="ARBA00030772"/>
    </source>
</evidence>
<dbReference type="GO" id="GO:0015627">
    <property type="term" value="C:type II protein secretion system complex"/>
    <property type="evidence" value="ECO:0007669"/>
    <property type="project" value="InterPro"/>
</dbReference>
<evidence type="ECO:0000313" key="11">
    <source>
        <dbReference type="EMBL" id="NMP30422.1"/>
    </source>
</evidence>
<evidence type="ECO:0000256" key="4">
    <source>
        <dbReference type="ARBA" id="ARBA00022448"/>
    </source>
</evidence>
<comment type="caution">
    <text evidence="11">The sequence shown here is derived from an EMBL/GenBank/DDBJ whole genome shotgun (WGS) entry which is preliminary data.</text>
</comment>
<evidence type="ECO:0000256" key="1">
    <source>
        <dbReference type="ARBA" id="ARBA00004533"/>
    </source>
</evidence>
<name>A0A7Y0Q647_9GAMM</name>
<keyword evidence="4" id="KW-0813">Transport</keyword>
<protein>
    <recommendedName>
        <fullName evidence="3">Type II secretion system protein N</fullName>
    </recommendedName>
    <alternativeName>
        <fullName evidence="10">General secretion pathway protein N</fullName>
    </alternativeName>
</protein>
<keyword evidence="5" id="KW-1003">Cell membrane</keyword>
<dbReference type="GO" id="GO:0015628">
    <property type="term" value="P:protein secretion by the type II secretion system"/>
    <property type="evidence" value="ECO:0007669"/>
    <property type="project" value="InterPro"/>
</dbReference>
<dbReference type="Pfam" id="PF01203">
    <property type="entry name" value="T2SSN"/>
    <property type="match status" value="1"/>
</dbReference>
<organism evidence="11 12">
    <name type="scientific">Thalassotalea algicola</name>
    <dbReference type="NCBI Taxonomy" id="2716224"/>
    <lineage>
        <taxon>Bacteria</taxon>
        <taxon>Pseudomonadati</taxon>
        <taxon>Pseudomonadota</taxon>
        <taxon>Gammaproteobacteria</taxon>
        <taxon>Alteromonadales</taxon>
        <taxon>Colwelliaceae</taxon>
        <taxon>Thalassotalea</taxon>
    </lineage>
</organism>
<evidence type="ECO:0000256" key="7">
    <source>
        <dbReference type="ARBA" id="ARBA00022692"/>
    </source>
</evidence>
<keyword evidence="12" id="KW-1185">Reference proteome</keyword>
<dbReference type="Proteomes" id="UP000568664">
    <property type="component" value="Unassembled WGS sequence"/>
</dbReference>
<evidence type="ECO:0000256" key="6">
    <source>
        <dbReference type="ARBA" id="ARBA00022519"/>
    </source>
</evidence>
<dbReference type="EMBL" id="JABBXH010000001">
    <property type="protein sequence ID" value="NMP30422.1"/>
    <property type="molecule type" value="Genomic_DNA"/>
</dbReference>
<accession>A0A7Y0Q647</accession>
<dbReference type="GO" id="GO:0005886">
    <property type="term" value="C:plasma membrane"/>
    <property type="evidence" value="ECO:0007669"/>
    <property type="project" value="UniProtKB-SubCell"/>
</dbReference>
<evidence type="ECO:0000313" key="12">
    <source>
        <dbReference type="Proteomes" id="UP000568664"/>
    </source>
</evidence>
<dbReference type="InterPro" id="IPR022792">
    <property type="entry name" value="T2SS_protein-GspN"/>
</dbReference>
<keyword evidence="9" id="KW-0472">Membrane</keyword>
<evidence type="ECO:0000256" key="8">
    <source>
        <dbReference type="ARBA" id="ARBA00022927"/>
    </source>
</evidence>
<evidence type="ECO:0000256" key="3">
    <source>
        <dbReference type="ARBA" id="ARBA00021563"/>
    </source>
</evidence>
<comment type="similarity">
    <text evidence="2">Belongs to the GSP N family.</text>
</comment>
<keyword evidence="7" id="KW-0812">Transmembrane</keyword>
<keyword evidence="8" id="KW-0653">Protein transport</keyword>
<reference evidence="11 12" key="1">
    <citation type="submission" date="2020-04" db="EMBL/GenBank/DDBJ databases">
        <title>Thalassotalea sp. M1531, isolated from the surface of marine red alga.</title>
        <authorList>
            <person name="Pang L."/>
            <person name="Lu D.-C."/>
        </authorList>
    </citation>
    <scope>NUCLEOTIDE SEQUENCE [LARGE SCALE GENOMIC DNA]</scope>
    <source>
        <strain evidence="11 12">M1531</strain>
    </source>
</reference>